<sequence length="99" mass="11265">MGDCCEAVLVEEVDCNEVVLTGSMTTAHLMQLCPLHDGLPRQIWVEEMQGKLYGRVEDLKPSRRISRSEEVVLEVVVRQQSTTKFYLKFSTIIHDKNVG</sequence>
<name>A0A9D4C073_DREPO</name>
<dbReference type="EMBL" id="JAIWYP010000013">
    <property type="protein sequence ID" value="KAH3714789.1"/>
    <property type="molecule type" value="Genomic_DNA"/>
</dbReference>
<evidence type="ECO:0000313" key="1">
    <source>
        <dbReference type="EMBL" id="KAH3714789.1"/>
    </source>
</evidence>
<protein>
    <submittedName>
        <fullName evidence="1">Uncharacterized protein</fullName>
    </submittedName>
</protein>
<proteinExistence type="predicted"/>
<keyword evidence="2" id="KW-1185">Reference proteome</keyword>
<dbReference type="Proteomes" id="UP000828390">
    <property type="component" value="Unassembled WGS sequence"/>
</dbReference>
<dbReference type="AlphaFoldDB" id="A0A9D4C073"/>
<organism evidence="1 2">
    <name type="scientific">Dreissena polymorpha</name>
    <name type="common">Zebra mussel</name>
    <name type="synonym">Mytilus polymorpha</name>
    <dbReference type="NCBI Taxonomy" id="45954"/>
    <lineage>
        <taxon>Eukaryota</taxon>
        <taxon>Metazoa</taxon>
        <taxon>Spiralia</taxon>
        <taxon>Lophotrochozoa</taxon>
        <taxon>Mollusca</taxon>
        <taxon>Bivalvia</taxon>
        <taxon>Autobranchia</taxon>
        <taxon>Heteroconchia</taxon>
        <taxon>Euheterodonta</taxon>
        <taxon>Imparidentia</taxon>
        <taxon>Neoheterodontei</taxon>
        <taxon>Myida</taxon>
        <taxon>Dreissenoidea</taxon>
        <taxon>Dreissenidae</taxon>
        <taxon>Dreissena</taxon>
    </lineage>
</organism>
<reference evidence="1" key="1">
    <citation type="journal article" date="2019" name="bioRxiv">
        <title>The Genome of the Zebra Mussel, Dreissena polymorpha: A Resource for Invasive Species Research.</title>
        <authorList>
            <person name="McCartney M.A."/>
            <person name="Auch B."/>
            <person name="Kono T."/>
            <person name="Mallez S."/>
            <person name="Zhang Y."/>
            <person name="Obille A."/>
            <person name="Becker A."/>
            <person name="Abrahante J.E."/>
            <person name="Garbe J."/>
            <person name="Badalamenti J.P."/>
            <person name="Herman A."/>
            <person name="Mangelson H."/>
            <person name="Liachko I."/>
            <person name="Sullivan S."/>
            <person name="Sone E.D."/>
            <person name="Koren S."/>
            <person name="Silverstein K.A.T."/>
            <person name="Beckman K.B."/>
            <person name="Gohl D.M."/>
        </authorList>
    </citation>
    <scope>NUCLEOTIDE SEQUENCE</scope>
    <source>
        <strain evidence="1">Duluth1</strain>
        <tissue evidence="1">Whole animal</tissue>
    </source>
</reference>
<accession>A0A9D4C073</accession>
<reference evidence="1" key="2">
    <citation type="submission" date="2020-11" db="EMBL/GenBank/DDBJ databases">
        <authorList>
            <person name="McCartney M.A."/>
            <person name="Auch B."/>
            <person name="Kono T."/>
            <person name="Mallez S."/>
            <person name="Becker A."/>
            <person name="Gohl D.M."/>
            <person name="Silverstein K.A.T."/>
            <person name="Koren S."/>
            <person name="Bechman K.B."/>
            <person name="Herman A."/>
            <person name="Abrahante J.E."/>
            <person name="Garbe J."/>
        </authorList>
    </citation>
    <scope>NUCLEOTIDE SEQUENCE</scope>
    <source>
        <strain evidence="1">Duluth1</strain>
        <tissue evidence="1">Whole animal</tissue>
    </source>
</reference>
<gene>
    <name evidence="1" type="ORF">DPMN_057490</name>
</gene>
<comment type="caution">
    <text evidence="1">The sequence shown here is derived from an EMBL/GenBank/DDBJ whole genome shotgun (WGS) entry which is preliminary data.</text>
</comment>
<evidence type="ECO:0000313" key="2">
    <source>
        <dbReference type="Proteomes" id="UP000828390"/>
    </source>
</evidence>